<gene>
    <name evidence="11" type="ORF">EDS130_LOCUS44650</name>
</gene>
<evidence type="ECO:0000256" key="8">
    <source>
        <dbReference type="ARBA" id="ARBA00023242"/>
    </source>
</evidence>
<dbReference type="InterPro" id="IPR050234">
    <property type="entry name" value="Nuclear_hormone_rcpt_NR1"/>
</dbReference>
<accession>A0A815VM35</accession>
<dbReference type="Gene3D" id="1.10.565.10">
    <property type="entry name" value="Retinoid X Receptor"/>
    <property type="match status" value="1"/>
</dbReference>
<dbReference type="PROSITE" id="PS00031">
    <property type="entry name" value="NUCLEAR_REC_DBD_1"/>
    <property type="match status" value="1"/>
</dbReference>
<dbReference type="PANTHER" id="PTHR24082">
    <property type="entry name" value="NUCLEAR HORMONE RECEPTOR"/>
    <property type="match status" value="1"/>
</dbReference>
<evidence type="ECO:0000256" key="4">
    <source>
        <dbReference type="ARBA" id="ARBA00023015"/>
    </source>
</evidence>
<dbReference type="InterPro" id="IPR001628">
    <property type="entry name" value="Znf_hrmn_rcpt"/>
</dbReference>
<keyword evidence="3" id="KW-0862">Zinc</keyword>
<feature type="region of interest" description="Disordered" evidence="9">
    <location>
        <begin position="164"/>
        <end position="185"/>
    </location>
</feature>
<dbReference type="SMART" id="SM00399">
    <property type="entry name" value="ZnF_C4"/>
    <property type="match status" value="1"/>
</dbReference>
<evidence type="ECO:0000313" key="11">
    <source>
        <dbReference type="EMBL" id="CAF1532062.1"/>
    </source>
</evidence>
<dbReference type="GO" id="GO:0045944">
    <property type="term" value="P:positive regulation of transcription by RNA polymerase II"/>
    <property type="evidence" value="ECO:0007669"/>
    <property type="project" value="TreeGrafter"/>
</dbReference>
<keyword evidence="8" id="KW-0539">Nucleus</keyword>
<evidence type="ECO:0000256" key="2">
    <source>
        <dbReference type="ARBA" id="ARBA00022771"/>
    </source>
</evidence>
<keyword evidence="1" id="KW-0479">Metal-binding</keyword>
<evidence type="ECO:0000256" key="5">
    <source>
        <dbReference type="ARBA" id="ARBA00023125"/>
    </source>
</evidence>
<dbReference type="GO" id="GO:0004879">
    <property type="term" value="F:nuclear receptor activity"/>
    <property type="evidence" value="ECO:0007669"/>
    <property type="project" value="TreeGrafter"/>
</dbReference>
<evidence type="ECO:0000256" key="1">
    <source>
        <dbReference type="ARBA" id="ARBA00022723"/>
    </source>
</evidence>
<reference evidence="11" key="1">
    <citation type="submission" date="2021-02" db="EMBL/GenBank/DDBJ databases">
        <authorList>
            <person name="Nowell W R."/>
        </authorList>
    </citation>
    <scope>NUCLEOTIDE SEQUENCE</scope>
</reference>
<sequence>MAAQTKLIMITTNTDIIRQFSSNTLPNTIIIDLNNCQQVHTKTNANDIDLSFLKQLTQFNSNNNDEECQRTPTTVKHKLSKRSDDLICTICGAQATGFNYDVLSCGSCKIFFYRHAHQDLKKLKCLTGQGQCLVTYKLRRNCPRCRLDQCLAMGMKKDFLYSKEKTQRRKQRLDQNRVKTTKHSSSTSQHVSISETVLKTSNRIDNSLIEMNNNDESVHFQPNILMKTLSIAEHVTIENVRSLFLSMFRNDTITRCMRIDVSNRACALTSWSYFLHEIFLSFINFFRQTDEFKCLNGDDRFLLIKFNIFPLFILSKCINYRPSNDCCARQNCKEVEKQRRFFTLCGAENNFRDEFADLIYSLVNVTEQDPVLLSFISIIFIYSHGSLFNDYEPLLKDSIAVYRAQTHYTELLWNYLLIKFGELQACKRFSRLLTVIFRCQSTTRRMREFFHIQYVQDRTSGAVKTIAPLTETVLLIP</sequence>
<proteinExistence type="predicted"/>
<evidence type="ECO:0000256" key="6">
    <source>
        <dbReference type="ARBA" id="ARBA00023163"/>
    </source>
</evidence>
<keyword evidence="4" id="KW-0805">Transcription regulation</keyword>
<protein>
    <recommendedName>
        <fullName evidence="10">Nuclear receptor domain-containing protein</fullName>
    </recommendedName>
</protein>
<organism evidence="11 12">
    <name type="scientific">Adineta ricciae</name>
    <name type="common">Rotifer</name>
    <dbReference type="NCBI Taxonomy" id="249248"/>
    <lineage>
        <taxon>Eukaryota</taxon>
        <taxon>Metazoa</taxon>
        <taxon>Spiralia</taxon>
        <taxon>Gnathifera</taxon>
        <taxon>Rotifera</taxon>
        <taxon>Eurotatoria</taxon>
        <taxon>Bdelloidea</taxon>
        <taxon>Adinetida</taxon>
        <taxon>Adinetidae</taxon>
        <taxon>Adineta</taxon>
    </lineage>
</organism>
<dbReference type="OrthoDB" id="10059947at2759"/>
<dbReference type="GO" id="GO:0008270">
    <property type="term" value="F:zinc ion binding"/>
    <property type="evidence" value="ECO:0007669"/>
    <property type="project" value="UniProtKB-KW"/>
</dbReference>
<dbReference type="PANTHER" id="PTHR24082:SF283">
    <property type="entry name" value="NUCLEAR HORMONE RECEPTOR HR96"/>
    <property type="match status" value="1"/>
</dbReference>
<evidence type="ECO:0000259" key="10">
    <source>
        <dbReference type="PROSITE" id="PS51030"/>
    </source>
</evidence>
<comment type="caution">
    <text evidence="11">The sequence shown here is derived from an EMBL/GenBank/DDBJ whole genome shotgun (WGS) entry which is preliminary data.</text>
</comment>
<evidence type="ECO:0000256" key="3">
    <source>
        <dbReference type="ARBA" id="ARBA00022833"/>
    </source>
</evidence>
<dbReference type="PRINTS" id="PR00047">
    <property type="entry name" value="STROIDFINGER"/>
</dbReference>
<dbReference type="SUPFAM" id="SSF48508">
    <property type="entry name" value="Nuclear receptor ligand-binding domain"/>
    <property type="match status" value="1"/>
</dbReference>
<feature type="domain" description="Nuclear receptor" evidence="10">
    <location>
        <begin position="85"/>
        <end position="162"/>
    </location>
</feature>
<dbReference type="GO" id="GO:0000122">
    <property type="term" value="P:negative regulation of transcription by RNA polymerase II"/>
    <property type="evidence" value="ECO:0007669"/>
    <property type="project" value="TreeGrafter"/>
</dbReference>
<keyword evidence="7" id="KW-0675">Receptor</keyword>
<keyword evidence="2" id="KW-0863">Zinc-finger</keyword>
<dbReference type="Pfam" id="PF00105">
    <property type="entry name" value="zf-C4"/>
    <property type="match status" value="1"/>
</dbReference>
<dbReference type="InterPro" id="IPR013088">
    <property type="entry name" value="Znf_NHR/GATA"/>
</dbReference>
<keyword evidence="5" id="KW-0238">DNA-binding</keyword>
<dbReference type="InterPro" id="IPR035500">
    <property type="entry name" value="NHR-like_dom_sf"/>
</dbReference>
<dbReference type="SUPFAM" id="SSF57716">
    <property type="entry name" value="Glucocorticoid receptor-like (DNA-binding domain)"/>
    <property type="match status" value="1"/>
</dbReference>
<evidence type="ECO:0000256" key="9">
    <source>
        <dbReference type="SAM" id="MobiDB-lite"/>
    </source>
</evidence>
<evidence type="ECO:0000313" key="12">
    <source>
        <dbReference type="Proteomes" id="UP000663852"/>
    </source>
</evidence>
<dbReference type="GO" id="GO:0000978">
    <property type="term" value="F:RNA polymerase II cis-regulatory region sequence-specific DNA binding"/>
    <property type="evidence" value="ECO:0007669"/>
    <property type="project" value="TreeGrafter"/>
</dbReference>
<name>A0A815VM35_ADIRI</name>
<dbReference type="AlphaFoldDB" id="A0A815VM35"/>
<dbReference type="PROSITE" id="PS51030">
    <property type="entry name" value="NUCLEAR_REC_DBD_2"/>
    <property type="match status" value="1"/>
</dbReference>
<keyword evidence="6" id="KW-0804">Transcription</keyword>
<dbReference type="GO" id="GO:0030154">
    <property type="term" value="P:cell differentiation"/>
    <property type="evidence" value="ECO:0007669"/>
    <property type="project" value="TreeGrafter"/>
</dbReference>
<dbReference type="EMBL" id="CAJNOJ010000895">
    <property type="protein sequence ID" value="CAF1532062.1"/>
    <property type="molecule type" value="Genomic_DNA"/>
</dbReference>
<dbReference type="Proteomes" id="UP000663852">
    <property type="component" value="Unassembled WGS sequence"/>
</dbReference>
<evidence type="ECO:0000256" key="7">
    <source>
        <dbReference type="ARBA" id="ARBA00023170"/>
    </source>
</evidence>
<dbReference type="Gene3D" id="3.30.50.10">
    <property type="entry name" value="Erythroid Transcription Factor GATA-1, subunit A"/>
    <property type="match status" value="1"/>
</dbReference>